<proteinExistence type="predicted"/>
<dbReference type="InterPro" id="IPR000477">
    <property type="entry name" value="RT_dom"/>
</dbReference>
<evidence type="ECO:0000256" key="1">
    <source>
        <dbReference type="SAM" id="Coils"/>
    </source>
</evidence>
<dbReference type="Pfam" id="PF01348">
    <property type="entry name" value="Intron_maturas2"/>
    <property type="match status" value="1"/>
</dbReference>
<dbReference type="CDD" id="cd01651">
    <property type="entry name" value="RT_G2_intron"/>
    <property type="match status" value="1"/>
</dbReference>
<evidence type="ECO:0000313" key="3">
    <source>
        <dbReference type="EMBL" id="WAK85009.1"/>
    </source>
</evidence>
<dbReference type="PANTHER" id="PTHR33642">
    <property type="entry name" value="COX1/OXI3 INTRON 1 PROTEIN-RELATED"/>
    <property type="match status" value="1"/>
</dbReference>
<organism evidence="3">
    <name type="scientific">Amicula sp. isolate GU52X-4 cfCalB7</name>
    <dbReference type="NCBI Taxonomy" id="3003489"/>
    <lineage>
        <taxon>Eukaryota</taxon>
        <taxon>Sar</taxon>
        <taxon>Stramenopiles</taxon>
        <taxon>Ochrophyta</taxon>
        <taxon>Bacillariophyta</taxon>
        <taxon>Bacillariophyceae</taxon>
        <taxon>Bacillariophycidae</taxon>
        <taxon>Naviculales</taxon>
        <taxon>Naviculaceae</taxon>
        <taxon>Amicula</taxon>
    </lineage>
</organism>
<dbReference type="SUPFAM" id="SSF56672">
    <property type="entry name" value="DNA/RNA polymerases"/>
    <property type="match status" value="1"/>
</dbReference>
<keyword evidence="1" id="KW-0175">Coiled coil</keyword>
<dbReference type="Pfam" id="PF00078">
    <property type="entry name" value="RVT_1"/>
    <property type="match status" value="1"/>
</dbReference>
<gene>
    <name evidence="3" type="primary">orf529</name>
</gene>
<feature type="coiled-coil region" evidence="1">
    <location>
        <begin position="191"/>
        <end position="220"/>
    </location>
</feature>
<keyword evidence="3" id="KW-0496">Mitochondrion</keyword>
<reference evidence="3" key="1">
    <citation type="submission" date="2022-04" db="EMBL/GenBank/DDBJ databases">
        <title>A new insight into Amicula, a genus of tiny marine littoral diatoms with the description of two new tropical species and the largest mitogenome known for a stramenopile.</title>
        <authorList>
            <person name="Gastineau R."/>
            <person name="Li C."/>
            <person name="Ashworth M.P."/>
            <person name="Witkowski A."/>
            <person name="Turmel M."/>
            <person name="Gorecka E."/>
            <person name="Frankovich T.A."/>
            <person name="Wachnicka A."/>
            <person name="Lobban C.S."/>
            <person name="Theriot E.C."/>
            <person name="Otis C."/>
            <person name="Dabek P."/>
            <person name="Binczewska A."/>
            <person name="Lemieux C."/>
        </authorList>
    </citation>
    <scope>NUCLEOTIDE SEQUENCE</scope>
    <source>
        <strain evidence="3">GU52X-4 cfCalB7</strain>
    </source>
</reference>
<dbReference type="InterPro" id="IPR024937">
    <property type="entry name" value="Domain_X"/>
</dbReference>
<dbReference type="InterPro" id="IPR003615">
    <property type="entry name" value="HNH_nuc"/>
</dbReference>
<dbReference type="GO" id="GO:0005739">
    <property type="term" value="C:mitochondrion"/>
    <property type="evidence" value="ECO:0007669"/>
    <property type="project" value="TreeGrafter"/>
</dbReference>
<dbReference type="GO" id="GO:0003964">
    <property type="term" value="F:RNA-directed DNA polymerase activity"/>
    <property type="evidence" value="ECO:0007669"/>
    <property type="project" value="TreeGrafter"/>
</dbReference>
<geneLocation type="mitochondrion" evidence="3"/>
<protein>
    <recommendedName>
        <fullName evidence="2">Reverse transcriptase domain-containing protein</fullName>
    </recommendedName>
</protein>
<feature type="domain" description="Reverse transcriptase" evidence="2">
    <location>
        <begin position="1"/>
        <end position="229"/>
    </location>
</feature>
<dbReference type="GO" id="GO:0090615">
    <property type="term" value="P:mitochondrial mRNA processing"/>
    <property type="evidence" value="ECO:0007669"/>
    <property type="project" value="TreeGrafter"/>
</dbReference>
<dbReference type="PROSITE" id="PS50878">
    <property type="entry name" value="RT_POL"/>
    <property type="match status" value="1"/>
</dbReference>
<name>A0A9E9C5S5_9STRA</name>
<evidence type="ECO:0000259" key="2">
    <source>
        <dbReference type="PROSITE" id="PS50878"/>
    </source>
</evidence>
<dbReference type="AlphaFoldDB" id="A0A9E9C5S5"/>
<dbReference type="PANTHER" id="PTHR33642:SF4">
    <property type="entry name" value="COX1_OXI3 INTRON 1 PROTEIN-RELATED"/>
    <property type="match status" value="1"/>
</dbReference>
<dbReference type="CDD" id="cd00085">
    <property type="entry name" value="HNHc"/>
    <property type="match status" value="1"/>
</dbReference>
<dbReference type="InterPro" id="IPR043502">
    <property type="entry name" value="DNA/RNA_pol_sf"/>
</dbReference>
<dbReference type="GO" id="GO:0006315">
    <property type="term" value="P:homing of group II introns"/>
    <property type="evidence" value="ECO:0007669"/>
    <property type="project" value="TreeGrafter"/>
</dbReference>
<accession>A0A9E9C5S5</accession>
<dbReference type="EMBL" id="ON390794">
    <property type="protein sequence ID" value="WAK85009.1"/>
    <property type="molecule type" value="Genomic_DNA"/>
</dbReference>
<sequence>MTTAIEGDINSAFDNVKRKILIKNLKKKIYDRKFLRLIKEGLEQDIIFNNQKISGMIGVPQGGIASPILFNIYMHKFDRLVEEKVGKMLEKINKEEKRIKTPTTKEYKKLKSKIESNRARIKRLIEKHQGITPDNLNKYKELVKEKRQAKKKILHVQYIDRKRKLLTFSYTRYADDWIILTNANEEVCEKIKKLLANILRTELKLELSNEKTKVTNLKKEFACFLGFTLKNTPSKVQIRERKDGKKYKARTTLGPKIGIDHEKVMKKLEENQIINKHQKGKKIKIRHVGKYCSLKDWEIVTKFIQIIRGIFNYYYYSLTGKGDLHKYYYLHKYSCLKTLAHRLRISTSKITKKYGNELKIKYLVYLKNRNGKKIEEERSVRFPTYKKLMNEIGFRIEAEKREQYYKLEKMKEGINKKLLLKEIEFSDVFKKSYVLEDPFKEENIRVNLRTGLKIYGYCIVCGVDHTKKNPIVMHHVKHIKKGQIKGFMEIMNSLNRKMIPVCEECHRKIHRGEYDQMSLNELQDDYQAH</sequence>